<evidence type="ECO:0000313" key="3">
    <source>
        <dbReference type="Proteomes" id="UP000324269"/>
    </source>
</evidence>
<keyword evidence="1" id="KW-0812">Transmembrane</keyword>
<evidence type="ECO:0000256" key="1">
    <source>
        <dbReference type="SAM" id="Phobius"/>
    </source>
</evidence>
<keyword evidence="1" id="KW-0472">Membrane</keyword>
<dbReference type="OrthoDB" id="2938705at2"/>
<protein>
    <submittedName>
        <fullName evidence="2">Uncharacterized protein</fullName>
    </submittedName>
</protein>
<sequence>MKYIISMYVVMILMVFVNLISEYLLNGEYSAIASWMVTALFFFGTLFFINARFVFSNTKKER</sequence>
<evidence type="ECO:0000313" key="2">
    <source>
        <dbReference type="EMBL" id="TYS88460.1"/>
    </source>
</evidence>
<accession>A0A5D4U3F4</accession>
<comment type="caution">
    <text evidence="2">The sequence shown here is derived from an EMBL/GenBank/DDBJ whole genome shotgun (WGS) entry which is preliminary data.</text>
</comment>
<feature type="transmembrane region" description="Helical" evidence="1">
    <location>
        <begin position="7"/>
        <end position="25"/>
    </location>
</feature>
<gene>
    <name evidence="2" type="ORF">FZC85_03240</name>
</gene>
<name>A0A5D4U3F4_9BACI</name>
<organism evidence="2 3">
    <name type="scientific">Rossellomorea aquimaris</name>
    <dbReference type="NCBI Taxonomy" id="189382"/>
    <lineage>
        <taxon>Bacteria</taxon>
        <taxon>Bacillati</taxon>
        <taxon>Bacillota</taxon>
        <taxon>Bacilli</taxon>
        <taxon>Bacillales</taxon>
        <taxon>Bacillaceae</taxon>
        <taxon>Rossellomorea</taxon>
    </lineage>
</organism>
<feature type="transmembrane region" description="Helical" evidence="1">
    <location>
        <begin position="31"/>
        <end position="55"/>
    </location>
</feature>
<reference evidence="2 3" key="1">
    <citation type="submission" date="2019-08" db="EMBL/GenBank/DDBJ databases">
        <title>Bacillus genomes from the desert of Cuatro Cienegas, Coahuila.</title>
        <authorList>
            <person name="Olmedo-Alvarez G."/>
        </authorList>
    </citation>
    <scope>NUCLEOTIDE SEQUENCE [LARGE SCALE GENOMIC DNA]</scope>
    <source>
        <strain evidence="2 3">CH87b_3T</strain>
    </source>
</reference>
<dbReference type="EMBL" id="VTEZ01000001">
    <property type="protein sequence ID" value="TYS88460.1"/>
    <property type="molecule type" value="Genomic_DNA"/>
</dbReference>
<dbReference type="Proteomes" id="UP000324269">
    <property type="component" value="Unassembled WGS sequence"/>
</dbReference>
<keyword evidence="1" id="KW-1133">Transmembrane helix</keyword>
<proteinExistence type="predicted"/>
<dbReference type="AlphaFoldDB" id="A0A5D4U3F4"/>